<evidence type="ECO:0000256" key="7">
    <source>
        <dbReference type="ARBA" id="ARBA00023136"/>
    </source>
</evidence>
<dbReference type="GO" id="GO:0016020">
    <property type="term" value="C:membrane"/>
    <property type="evidence" value="ECO:0007669"/>
    <property type="project" value="UniProtKB-SubCell"/>
</dbReference>
<name>A0A1D1VAM0_RAMVA</name>
<comment type="similarity">
    <text evidence="10">Belongs to the Dullard family.</text>
</comment>
<dbReference type="GO" id="GO:0044091">
    <property type="term" value="P:membrane biogenesis"/>
    <property type="evidence" value="ECO:0007669"/>
    <property type="project" value="UniProtKB-ARBA"/>
</dbReference>
<comment type="caution">
    <text evidence="14">The sequence shown here is derived from an EMBL/GenBank/DDBJ whole genome shotgun (WGS) entry which is preliminary data.</text>
</comment>
<dbReference type="InterPro" id="IPR036412">
    <property type="entry name" value="HAD-like_sf"/>
</dbReference>
<dbReference type="FunFam" id="3.40.50.1000:FF:000044">
    <property type="entry name" value="CTD nuclear envelope phosphatase 1"/>
    <property type="match status" value="1"/>
</dbReference>
<dbReference type="EC" id="3.1.3.16" evidence="2"/>
<organism evidence="14 15">
    <name type="scientific">Ramazzottius varieornatus</name>
    <name type="common">Water bear</name>
    <name type="synonym">Tardigrade</name>
    <dbReference type="NCBI Taxonomy" id="947166"/>
    <lineage>
        <taxon>Eukaryota</taxon>
        <taxon>Metazoa</taxon>
        <taxon>Ecdysozoa</taxon>
        <taxon>Tardigrada</taxon>
        <taxon>Eutardigrada</taxon>
        <taxon>Parachela</taxon>
        <taxon>Hypsibioidea</taxon>
        <taxon>Ramazzottiidae</taxon>
        <taxon>Ramazzottius</taxon>
    </lineage>
</organism>
<keyword evidence="5" id="KW-0904">Protein phosphatase</keyword>
<dbReference type="InterPro" id="IPR023214">
    <property type="entry name" value="HAD_sf"/>
</dbReference>
<sequence length="285" mass="32597">MASGSALTSFALTAGGIQDFFQKDPYHNMSKYHSGSPLRRFWGALFRIWSFFVYIFQRQYRTIQEHQTVRYAVSPLSSITAQRLLAVKPKILVLDLDETLIHSTHDGIIRPNSRTGSRTPDFILKVLIERHPVSFFVHKRPHVEFFLQTVSQWYELVIFTASMEVYGSAVSDRLDGGKNILCRRYFRQHCTQESVGYTKDLSSISPDLSSIFIIDNSPIAYKGFINNALPISSWYCDPKDTALLDLLPFLDALRFVRDVRTVLSRHKSMSLTAMPKSPSKINFSS</sequence>
<evidence type="ECO:0000313" key="14">
    <source>
        <dbReference type="EMBL" id="GAU98691.1"/>
    </source>
</evidence>
<comment type="subcellular location">
    <subcellularLocation>
        <location evidence="1">Membrane</location>
        <topology evidence="1">Single-pass membrane protein</topology>
    </subcellularLocation>
</comment>
<evidence type="ECO:0000256" key="3">
    <source>
        <dbReference type="ARBA" id="ARBA00022692"/>
    </source>
</evidence>
<evidence type="ECO:0000259" key="13">
    <source>
        <dbReference type="PROSITE" id="PS50969"/>
    </source>
</evidence>
<dbReference type="EMBL" id="BDGG01000004">
    <property type="protein sequence ID" value="GAU98691.1"/>
    <property type="molecule type" value="Genomic_DNA"/>
</dbReference>
<evidence type="ECO:0000256" key="1">
    <source>
        <dbReference type="ARBA" id="ARBA00004167"/>
    </source>
</evidence>
<keyword evidence="15" id="KW-1185">Reference proteome</keyword>
<evidence type="ECO:0000256" key="9">
    <source>
        <dbReference type="ARBA" id="ARBA00048336"/>
    </source>
</evidence>
<dbReference type="GO" id="GO:0071763">
    <property type="term" value="P:nuclear membrane organization"/>
    <property type="evidence" value="ECO:0007669"/>
    <property type="project" value="UniProtKB-ARBA"/>
</dbReference>
<dbReference type="Gene3D" id="3.40.50.1000">
    <property type="entry name" value="HAD superfamily/HAD-like"/>
    <property type="match status" value="1"/>
</dbReference>
<dbReference type="GO" id="GO:0004722">
    <property type="term" value="F:protein serine/threonine phosphatase activity"/>
    <property type="evidence" value="ECO:0007669"/>
    <property type="project" value="UniProtKB-EC"/>
</dbReference>
<dbReference type="InterPro" id="IPR011948">
    <property type="entry name" value="Dullard_phosphatase"/>
</dbReference>
<evidence type="ECO:0000256" key="4">
    <source>
        <dbReference type="ARBA" id="ARBA00022801"/>
    </source>
</evidence>
<accession>A0A1D1VAM0</accession>
<comment type="catalytic activity">
    <reaction evidence="8">
        <text>O-phospho-L-seryl-[protein] + H2O = L-seryl-[protein] + phosphate</text>
        <dbReference type="Rhea" id="RHEA:20629"/>
        <dbReference type="Rhea" id="RHEA-COMP:9863"/>
        <dbReference type="Rhea" id="RHEA-COMP:11604"/>
        <dbReference type="ChEBI" id="CHEBI:15377"/>
        <dbReference type="ChEBI" id="CHEBI:29999"/>
        <dbReference type="ChEBI" id="CHEBI:43474"/>
        <dbReference type="ChEBI" id="CHEBI:83421"/>
        <dbReference type="EC" id="3.1.3.16"/>
    </reaction>
</comment>
<evidence type="ECO:0000256" key="5">
    <source>
        <dbReference type="ARBA" id="ARBA00022912"/>
    </source>
</evidence>
<protein>
    <recommendedName>
        <fullName evidence="11">CTD nuclear envelope phosphatase 1 homolog</fullName>
        <ecNumber evidence="2">3.1.3.16</ecNumber>
    </recommendedName>
    <alternativeName>
        <fullName evidence="12">Serine/threonine-protein phosphatase dullard homolog</fullName>
    </alternativeName>
</protein>
<keyword evidence="3" id="KW-0812">Transmembrane</keyword>
<reference evidence="14 15" key="1">
    <citation type="journal article" date="2016" name="Nat. Commun.">
        <title>Extremotolerant tardigrade genome and improved radiotolerance of human cultured cells by tardigrade-unique protein.</title>
        <authorList>
            <person name="Hashimoto T."/>
            <person name="Horikawa D.D."/>
            <person name="Saito Y."/>
            <person name="Kuwahara H."/>
            <person name="Kozuka-Hata H."/>
            <person name="Shin-I T."/>
            <person name="Minakuchi Y."/>
            <person name="Ohishi K."/>
            <person name="Motoyama A."/>
            <person name="Aizu T."/>
            <person name="Enomoto A."/>
            <person name="Kondo K."/>
            <person name="Tanaka S."/>
            <person name="Hara Y."/>
            <person name="Koshikawa S."/>
            <person name="Sagara H."/>
            <person name="Miura T."/>
            <person name="Yokobori S."/>
            <person name="Miyagawa K."/>
            <person name="Suzuki Y."/>
            <person name="Kubo T."/>
            <person name="Oyama M."/>
            <person name="Kohara Y."/>
            <person name="Fujiyama A."/>
            <person name="Arakawa K."/>
            <person name="Katayama T."/>
            <person name="Toyoda A."/>
            <person name="Kunieda T."/>
        </authorList>
    </citation>
    <scope>NUCLEOTIDE SEQUENCE [LARGE SCALE GENOMIC DNA]</scope>
    <source>
        <strain evidence="14 15">YOKOZUNA-1</strain>
    </source>
</reference>
<keyword evidence="7" id="KW-0472">Membrane</keyword>
<evidence type="ECO:0000256" key="11">
    <source>
        <dbReference type="ARBA" id="ARBA00070329"/>
    </source>
</evidence>
<dbReference type="PROSITE" id="PS50969">
    <property type="entry name" value="FCP1"/>
    <property type="match status" value="1"/>
</dbReference>
<dbReference type="SUPFAM" id="SSF56784">
    <property type="entry name" value="HAD-like"/>
    <property type="match status" value="1"/>
</dbReference>
<dbReference type="STRING" id="947166.A0A1D1VAM0"/>
<proteinExistence type="inferred from homology"/>
<evidence type="ECO:0000256" key="12">
    <source>
        <dbReference type="ARBA" id="ARBA00079893"/>
    </source>
</evidence>
<dbReference type="InterPro" id="IPR050365">
    <property type="entry name" value="TIM50"/>
</dbReference>
<dbReference type="Proteomes" id="UP000186922">
    <property type="component" value="Unassembled WGS sequence"/>
</dbReference>
<dbReference type="InterPro" id="IPR004274">
    <property type="entry name" value="FCP1_dom"/>
</dbReference>
<evidence type="ECO:0000256" key="8">
    <source>
        <dbReference type="ARBA" id="ARBA00047761"/>
    </source>
</evidence>
<dbReference type="SMART" id="SM00577">
    <property type="entry name" value="CPDc"/>
    <property type="match status" value="1"/>
</dbReference>
<dbReference type="PANTHER" id="PTHR12210">
    <property type="entry name" value="DULLARD PROTEIN PHOSPHATASE"/>
    <property type="match status" value="1"/>
</dbReference>
<evidence type="ECO:0000313" key="15">
    <source>
        <dbReference type="Proteomes" id="UP000186922"/>
    </source>
</evidence>
<dbReference type="OrthoDB" id="277011at2759"/>
<dbReference type="AlphaFoldDB" id="A0A1D1VAM0"/>
<evidence type="ECO:0000256" key="10">
    <source>
        <dbReference type="ARBA" id="ARBA00061694"/>
    </source>
</evidence>
<evidence type="ECO:0000256" key="6">
    <source>
        <dbReference type="ARBA" id="ARBA00022989"/>
    </source>
</evidence>
<keyword evidence="4" id="KW-0378">Hydrolase</keyword>
<dbReference type="NCBIfam" id="TIGR02251">
    <property type="entry name" value="HIF-SF_euk"/>
    <property type="match status" value="1"/>
</dbReference>
<feature type="domain" description="FCP1 homology" evidence="13">
    <location>
        <begin position="85"/>
        <end position="253"/>
    </location>
</feature>
<comment type="catalytic activity">
    <reaction evidence="9">
        <text>O-phospho-L-threonyl-[protein] + H2O = L-threonyl-[protein] + phosphate</text>
        <dbReference type="Rhea" id="RHEA:47004"/>
        <dbReference type="Rhea" id="RHEA-COMP:11060"/>
        <dbReference type="Rhea" id="RHEA-COMP:11605"/>
        <dbReference type="ChEBI" id="CHEBI:15377"/>
        <dbReference type="ChEBI" id="CHEBI:30013"/>
        <dbReference type="ChEBI" id="CHEBI:43474"/>
        <dbReference type="ChEBI" id="CHEBI:61977"/>
        <dbReference type="EC" id="3.1.3.16"/>
    </reaction>
</comment>
<keyword evidence="6" id="KW-1133">Transmembrane helix</keyword>
<gene>
    <name evidence="14" type="primary">RvY_09805-1</name>
    <name evidence="14" type="synonym">RvY_09805.1</name>
    <name evidence="14" type="ORF">RvY_09805</name>
</gene>
<dbReference type="CDD" id="cd07521">
    <property type="entry name" value="HAD_FCP1-like"/>
    <property type="match status" value="1"/>
</dbReference>
<dbReference type="Pfam" id="PF03031">
    <property type="entry name" value="NIF"/>
    <property type="match status" value="1"/>
</dbReference>
<evidence type="ECO:0000256" key="2">
    <source>
        <dbReference type="ARBA" id="ARBA00013081"/>
    </source>
</evidence>